<dbReference type="SUPFAM" id="SSF50952">
    <property type="entry name" value="Soluble quinoprotein glucose dehydrogenase"/>
    <property type="match status" value="1"/>
</dbReference>
<gene>
    <name evidence="2" type="ORF">MNV_1080014</name>
</gene>
<dbReference type="Proteomes" id="UP000218615">
    <property type="component" value="Unassembled WGS sequence"/>
</dbReference>
<dbReference type="OrthoDB" id="6744at2157"/>
<dbReference type="InterPro" id="IPR054539">
    <property type="entry name" value="Beta-prop_PDH"/>
</dbReference>
<sequence>MRQKMVLVALLSIIVVIAAASVLLGLRPSVKPDTLNYINLPQGFGIDIYADNLGGSAVSYPGANPGPRMMLLKDDILYVSVPNLGKVVALPDRNNDKKADETITFIDGLNNPHGIDFYNGWFYIAEENRVIRVKSGSNNSVSDRGTLEVLIDNLPTGGHFTRTIKIHNDSLYLSIGSSCNVCYEQDERRAAISICTPEGKECRIFAKGLRNAVGFVFHPVTGKMYATDNGRDQLGEDVPPDEINLIEEGKNYGWPICYGKNIHDTDFDKNVYIRNPCMEPFETQSLVDLQAHSSPLGLAFYYSDNFPQEYRGNLFVAFHGSWNRRVPTGYKIVRIDMNNFTVTDFATGWLQGANVLGRPVDIIVANDGSMFVSDDNAGKIYRIYYTGE</sequence>
<name>A0A284VIT9_9EURY</name>
<organism evidence="2 3">
    <name type="scientific">Candidatus Methanoperedens nitratireducens</name>
    <dbReference type="NCBI Taxonomy" id="1392998"/>
    <lineage>
        <taxon>Archaea</taxon>
        <taxon>Methanobacteriati</taxon>
        <taxon>Methanobacteriota</taxon>
        <taxon>Stenosarchaea group</taxon>
        <taxon>Methanomicrobia</taxon>
        <taxon>Methanosarcinales</taxon>
        <taxon>ANME-2 cluster</taxon>
        <taxon>Candidatus Methanoperedentaceae</taxon>
        <taxon>Candidatus Methanoperedens</taxon>
    </lineage>
</organism>
<dbReference type="Gene3D" id="2.120.10.30">
    <property type="entry name" value="TolB, C-terminal domain"/>
    <property type="match status" value="1"/>
</dbReference>
<dbReference type="InterPro" id="IPR011041">
    <property type="entry name" value="Quinoprot_gluc/sorb_DH_b-prop"/>
</dbReference>
<feature type="domain" description="Pyrroloquinoline quinone-dependent pyranose dehydrogenase beta-propeller" evidence="1">
    <location>
        <begin position="98"/>
        <end position="384"/>
    </location>
</feature>
<reference evidence="3" key="1">
    <citation type="submission" date="2017-06" db="EMBL/GenBank/DDBJ databases">
        <authorList>
            <person name="Cremers G."/>
        </authorList>
    </citation>
    <scope>NUCLEOTIDE SEQUENCE [LARGE SCALE GENOMIC DNA]</scope>
</reference>
<protein>
    <submittedName>
        <fullName evidence="2">Glucose/sorbosone dehydrogenase</fullName>
    </submittedName>
</protein>
<keyword evidence="3" id="KW-1185">Reference proteome</keyword>
<evidence type="ECO:0000259" key="1">
    <source>
        <dbReference type="Pfam" id="PF22807"/>
    </source>
</evidence>
<dbReference type="EMBL" id="FZMP01000011">
    <property type="protein sequence ID" value="SNQ59161.1"/>
    <property type="molecule type" value="Genomic_DNA"/>
</dbReference>
<dbReference type="PANTHER" id="PTHR19328:SF53">
    <property type="entry name" value="MEMBRANE PROTEIN"/>
    <property type="match status" value="1"/>
</dbReference>
<dbReference type="PANTHER" id="PTHR19328">
    <property type="entry name" value="HEDGEHOG-INTERACTING PROTEIN"/>
    <property type="match status" value="1"/>
</dbReference>
<dbReference type="InterPro" id="IPR011042">
    <property type="entry name" value="6-blade_b-propeller_TolB-like"/>
</dbReference>
<dbReference type="Pfam" id="PF22807">
    <property type="entry name" value="TrAA12"/>
    <property type="match status" value="1"/>
</dbReference>
<evidence type="ECO:0000313" key="2">
    <source>
        <dbReference type="EMBL" id="SNQ59161.1"/>
    </source>
</evidence>
<dbReference type="AlphaFoldDB" id="A0A284VIT9"/>
<dbReference type="RefSeq" id="WP_096203577.1">
    <property type="nucleotide sequence ID" value="NZ_FZMP01000011.1"/>
</dbReference>
<evidence type="ECO:0000313" key="3">
    <source>
        <dbReference type="Proteomes" id="UP000218615"/>
    </source>
</evidence>
<proteinExistence type="predicted"/>
<accession>A0A284VIT9</accession>